<feature type="signal peptide" evidence="3">
    <location>
        <begin position="1"/>
        <end position="21"/>
    </location>
</feature>
<dbReference type="PANTHER" id="PTHR46167">
    <property type="entry name" value="N-LYSINE METHYLTRANSFERASE KMT5A"/>
    <property type="match status" value="1"/>
</dbReference>
<comment type="caution">
    <text evidence="5">The sequence shown here is derived from an EMBL/GenBank/DDBJ whole genome shotgun (WGS) entry which is preliminary data.</text>
</comment>
<feature type="chain" id="PRO_5041341710" description="SET domain-containing protein" evidence="3">
    <location>
        <begin position="22"/>
        <end position="1555"/>
    </location>
</feature>
<keyword evidence="2" id="KW-0472">Membrane</keyword>
<dbReference type="Pfam" id="PF00856">
    <property type="entry name" value="SET"/>
    <property type="match status" value="1"/>
</dbReference>
<keyword evidence="3" id="KW-0732">Signal</keyword>
<evidence type="ECO:0000256" key="2">
    <source>
        <dbReference type="SAM" id="Phobius"/>
    </source>
</evidence>
<dbReference type="GO" id="GO:0005634">
    <property type="term" value="C:nucleus"/>
    <property type="evidence" value="ECO:0007669"/>
    <property type="project" value="TreeGrafter"/>
</dbReference>
<keyword evidence="6" id="KW-1185">Reference proteome</keyword>
<evidence type="ECO:0000259" key="4">
    <source>
        <dbReference type="PROSITE" id="PS50280"/>
    </source>
</evidence>
<reference evidence="5" key="1">
    <citation type="submission" date="2023-07" db="EMBL/GenBank/DDBJ databases">
        <authorList>
            <consortium name="CYATHOMIX"/>
        </authorList>
    </citation>
    <scope>NUCLEOTIDE SEQUENCE</scope>
    <source>
        <strain evidence="5">N/A</strain>
    </source>
</reference>
<dbReference type="GO" id="GO:0006357">
    <property type="term" value="P:regulation of transcription by RNA polymerase II"/>
    <property type="evidence" value="ECO:0007669"/>
    <property type="project" value="TreeGrafter"/>
</dbReference>
<dbReference type="GO" id="GO:0043516">
    <property type="term" value="P:regulation of DNA damage response, signal transduction by p53 class mediator"/>
    <property type="evidence" value="ECO:0007669"/>
    <property type="project" value="TreeGrafter"/>
</dbReference>
<dbReference type="PROSITE" id="PS50280">
    <property type="entry name" value="SET"/>
    <property type="match status" value="1"/>
</dbReference>
<dbReference type="EMBL" id="CATQJL010000316">
    <property type="protein sequence ID" value="CAJ0606093.1"/>
    <property type="molecule type" value="Genomic_DNA"/>
</dbReference>
<dbReference type="GO" id="GO:0005700">
    <property type="term" value="C:polytene chromosome"/>
    <property type="evidence" value="ECO:0007669"/>
    <property type="project" value="TreeGrafter"/>
</dbReference>
<feature type="domain" description="SET" evidence="4">
    <location>
        <begin position="1205"/>
        <end position="1337"/>
    </location>
</feature>
<feature type="compositionally biased region" description="Acidic residues" evidence="1">
    <location>
        <begin position="969"/>
        <end position="990"/>
    </location>
</feature>
<dbReference type="InterPro" id="IPR046341">
    <property type="entry name" value="SET_dom_sf"/>
</dbReference>
<dbReference type="Gene3D" id="2.170.270.10">
    <property type="entry name" value="SET domain"/>
    <property type="match status" value="1"/>
</dbReference>
<evidence type="ECO:0000256" key="1">
    <source>
        <dbReference type="SAM" id="MobiDB-lite"/>
    </source>
</evidence>
<sequence>MLCFNPAIITVFVLLSESTHAVFYATKMDAVSTTGLPHLPELNQRIFHENGFHGEVIGFAAKREEECGIVLLDYGSYTNGDMFNHILEKLEDTLKDNNTLDQALRAKVFAAQKEQALKEHMEEMSKLFERYRSNTPHYNTAQVTFFGGLGLIAFGIGIGIGKLVYNGVTSLMRSFVKGEQLQHLDMELIAIYKKLDNLAKILEVQINKNRFESVFAHVRTQLVFAVQNSLNDLFTIARLMGEKRFNASMLKNRYFAAGNTLIATVISMNKHLMEVEVCYPITKEQDVGYLLRIVPLGKFSDDGETEDFTLVQPLLRTIVLATRLKIPEPVTVVEIPKGGVLYVGLAVVEARVTTDNLTIELQITLPVSNMSFEPIVGPDDNHDDGAAWYSYGCHLNSLLLATFSLLIALSSLSEFYERVERNKYALRAEMDVGMQRLEESVQEMGRRLELRDAMQREEEPGTSYAHIEEDALERDSSAIDMMEAESTSKSQAIQSYEASKAAKQGGPVEKVFKTAPNVELMFCYEMDDQAPGYYKEDYIVPKKQKNKWQGKVDVELKYYRKLDGRMHPLLREFEEYISEALPDALARKGNPLKNGTWGYVSCINRFMLAAMRARKRKFIDLRLEPVAGRERRDVLKHGKKLFLDYMAKLNVEEKQTLSFQGIVPSEKKKGEPYCVARAVVEHKGVEEAVEKIMKIFEQKGTLQPAQYNYVMGALWCYIIHCNTSRNECIYKMMYGSICRSEEEDVTSVNEWERTGLQEFVMDFGDEVEERLWISSYPLPKSRARAAQEKIPFYGQYFVLDEKSKKWMDYYIKLRNYIIRKQHLEGMTEPLAPFFLQYSGTRVHQMTVPHVMKQFLRDSGFGNLNLSCNTTRHAIADLQYENDYQQKIDEMAKVPGVDKECAHTTGHSQVTQLINYQKRYRYSCAYGYVKIRNFGRKEAAKYPELVREVKKKFKLANLERRKHLADLEEEDLEMDDFDEDDVVEEEGDEEEATRILLEEKGDEEEATRNLDVAGNKGDGQTEPILRADTRQRSSRPLTETESSPRKRPRVSLPVEDVPGEMQASSSSSLKQFDRPPTDNDEGLVQHIVIEDEDDHEEEEEEEKEKKISKLNFKITAKISEASAEPIMSDVTRATASETVHAIHDVADTTRYTISDLERRFEPLDPSLHLEALNETPYTGGLTKIATVPQQNQFLRRSHAQPVQDFPWLEVREMPTINGRGVYAKVDIAKEMAVADVRGYQGKVEDIRNSLKKLNEEERHKVIKYWHGFRRRGCDFILLAHCDSYKATVTLGRLINQSIEHANLVLRCIRFGERRVRWLHCLVAKRDIKAGEQLLWNYGRTERNPNIPNFPDNYPCICQVCDPAATEEEDLSLHERPEFDIGELLFLVTQKARAVGLLLEKTPAADPRVAFAISRRTVFTKSDVFPDPAMFLVKVASPLAQLLQIATEAAFEHMESVVLILYRKRNDPKPLVILLGSRHLEDDGHRYGCCVAVVGEEIYAVECQAEARADEMPLHLELLEAGPLTRHFPSLTIEPWETIRRKPKLTHEQIMQLLQNK</sequence>
<organism evidence="5 6">
    <name type="scientific">Cylicocyclus nassatus</name>
    <name type="common">Nematode worm</name>
    <dbReference type="NCBI Taxonomy" id="53992"/>
    <lineage>
        <taxon>Eukaryota</taxon>
        <taxon>Metazoa</taxon>
        <taxon>Ecdysozoa</taxon>
        <taxon>Nematoda</taxon>
        <taxon>Chromadorea</taxon>
        <taxon>Rhabditida</taxon>
        <taxon>Rhabditina</taxon>
        <taxon>Rhabditomorpha</taxon>
        <taxon>Strongyloidea</taxon>
        <taxon>Strongylidae</taxon>
        <taxon>Cylicocyclus</taxon>
    </lineage>
</organism>
<dbReference type="InterPro" id="IPR051760">
    <property type="entry name" value="KMT5A"/>
</dbReference>
<keyword evidence="2" id="KW-0812">Transmembrane</keyword>
<dbReference type="PANTHER" id="PTHR46167:SF1">
    <property type="entry name" value="N-LYSINE METHYLTRANSFERASE KMT5A"/>
    <property type="match status" value="1"/>
</dbReference>
<evidence type="ECO:0000313" key="6">
    <source>
        <dbReference type="Proteomes" id="UP001176961"/>
    </source>
</evidence>
<evidence type="ECO:0000313" key="5">
    <source>
        <dbReference type="EMBL" id="CAJ0606093.1"/>
    </source>
</evidence>
<proteinExistence type="predicted"/>
<dbReference type="SUPFAM" id="SSF82199">
    <property type="entry name" value="SET domain"/>
    <property type="match status" value="1"/>
</dbReference>
<name>A0AA36MDG8_CYLNA</name>
<accession>A0AA36MDG8</accession>
<dbReference type="GO" id="GO:0042799">
    <property type="term" value="F:histone H4K20 methyltransferase activity"/>
    <property type="evidence" value="ECO:0007669"/>
    <property type="project" value="TreeGrafter"/>
</dbReference>
<protein>
    <recommendedName>
        <fullName evidence="4">SET domain-containing protein</fullName>
    </recommendedName>
</protein>
<keyword evidence="2" id="KW-1133">Transmembrane helix</keyword>
<gene>
    <name evidence="5" type="ORF">CYNAS_LOCUS18076</name>
</gene>
<dbReference type="Proteomes" id="UP001176961">
    <property type="component" value="Unassembled WGS sequence"/>
</dbReference>
<evidence type="ECO:0000256" key="3">
    <source>
        <dbReference type="SAM" id="SignalP"/>
    </source>
</evidence>
<dbReference type="InterPro" id="IPR001214">
    <property type="entry name" value="SET_dom"/>
</dbReference>
<feature type="transmembrane region" description="Helical" evidence="2">
    <location>
        <begin position="143"/>
        <end position="165"/>
    </location>
</feature>
<feature type="region of interest" description="Disordered" evidence="1">
    <location>
        <begin position="969"/>
        <end position="1081"/>
    </location>
</feature>